<keyword evidence="4" id="KW-0479">Metal-binding</keyword>
<dbReference type="Gene3D" id="3.30.40.10">
    <property type="entry name" value="Zinc/RING finger domain, C3HC4 (zinc finger)"/>
    <property type="match status" value="1"/>
</dbReference>
<dbReference type="GO" id="GO:0008270">
    <property type="term" value="F:zinc ion binding"/>
    <property type="evidence" value="ECO:0007669"/>
    <property type="project" value="UniProtKB-KW"/>
</dbReference>
<feature type="transmembrane region" description="Helical" evidence="9">
    <location>
        <begin position="77"/>
        <end position="99"/>
    </location>
</feature>
<dbReference type="InterPro" id="IPR044066">
    <property type="entry name" value="TRIAD_supradom"/>
</dbReference>
<dbReference type="OrthoDB" id="10009520at2759"/>
<evidence type="ECO:0000256" key="5">
    <source>
        <dbReference type="ARBA" id="ARBA00022737"/>
    </source>
</evidence>
<evidence type="ECO:0000256" key="9">
    <source>
        <dbReference type="SAM" id="Phobius"/>
    </source>
</evidence>
<name>A0A485KW42_9STRA</name>
<keyword evidence="13" id="KW-1185">Reference proteome</keyword>
<proteinExistence type="predicted"/>
<sequence length="307" mass="33983">MAATSGLDVVAVALALVAGKWCLDLLLACPAYVYLYGLAALVLLAIVAVLGFYLLVHLFASAVSAALRPKSRPKTNVFFFLFVPFAFLSGLFKCTAALAPRRMPPVARRPKAPPRLVRCIVCLDQVPATDGVVHCPACPPDKLCCSPCMEKHLQAKLTSRQVVLGCPGCNSPLAPDTLKRFLSPFWLRQLHQLREEQHAFSCPTCHSPCVDSRFSKTSVTCASCKASWCLDCGHKYHYFATAACRDATFRRWRSQHNVKACPHCKRYIEKTVGCDHMTCAKCAHQFCWRCKGAWTAPHTCGKRSWFS</sequence>
<evidence type="ECO:0000256" key="2">
    <source>
        <dbReference type="ARBA" id="ARBA00012251"/>
    </source>
</evidence>
<keyword evidence="3" id="KW-0808">Transferase</keyword>
<evidence type="ECO:0000256" key="3">
    <source>
        <dbReference type="ARBA" id="ARBA00022679"/>
    </source>
</evidence>
<keyword evidence="8" id="KW-0862">Zinc</keyword>
<accession>A0A485KW42</accession>
<evidence type="ECO:0000256" key="1">
    <source>
        <dbReference type="ARBA" id="ARBA00001798"/>
    </source>
</evidence>
<dbReference type="InterPro" id="IPR031127">
    <property type="entry name" value="E3_UB_ligase_RBR"/>
</dbReference>
<keyword evidence="7" id="KW-0833">Ubl conjugation pathway</keyword>
<dbReference type="Pfam" id="PF22191">
    <property type="entry name" value="IBR_1"/>
    <property type="match status" value="1"/>
</dbReference>
<keyword evidence="9" id="KW-0472">Membrane</keyword>
<dbReference type="SMART" id="SM00647">
    <property type="entry name" value="IBR"/>
    <property type="match status" value="1"/>
</dbReference>
<feature type="transmembrane region" description="Helical" evidence="9">
    <location>
        <begin position="35"/>
        <end position="56"/>
    </location>
</feature>
<dbReference type="InterPro" id="IPR002867">
    <property type="entry name" value="IBR_dom"/>
</dbReference>
<dbReference type="GO" id="GO:0016567">
    <property type="term" value="P:protein ubiquitination"/>
    <property type="evidence" value="ECO:0007669"/>
    <property type="project" value="InterPro"/>
</dbReference>
<evidence type="ECO:0000259" key="10">
    <source>
        <dbReference type="PROSITE" id="PS51873"/>
    </source>
</evidence>
<comment type="catalytic activity">
    <reaction evidence="1">
        <text>[E2 ubiquitin-conjugating enzyme]-S-ubiquitinyl-L-cysteine + [acceptor protein]-L-lysine = [E2 ubiquitin-conjugating enzyme]-L-cysteine + [acceptor protein]-N(6)-ubiquitinyl-L-lysine.</text>
        <dbReference type="EC" id="2.3.2.31"/>
    </reaction>
</comment>
<keyword evidence="9" id="KW-1133">Transmembrane helix</keyword>
<dbReference type="Proteomes" id="UP000332933">
    <property type="component" value="Unassembled WGS sequence"/>
</dbReference>
<evidence type="ECO:0000313" key="13">
    <source>
        <dbReference type="Proteomes" id="UP000332933"/>
    </source>
</evidence>
<evidence type="ECO:0000313" key="12">
    <source>
        <dbReference type="EMBL" id="VFT89350.1"/>
    </source>
</evidence>
<evidence type="ECO:0000256" key="4">
    <source>
        <dbReference type="ARBA" id="ARBA00022723"/>
    </source>
</evidence>
<evidence type="ECO:0000313" key="11">
    <source>
        <dbReference type="EMBL" id="KAF0696778.1"/>
    </source>
</evidence>
<organism evidence="12 13">
    <name type="scientific">Aphanomyces stellatus</name>
    <dbReference type="NCBI Taxonomy" id="120398"/>
    <lineage>
        <taxon>Eukaryota</taxon>
        <taxon>Sar</taxon>
        <taxon>Stramenopiles</taxon>
        <taxon>Oomycota</taxon>
        <taxon>Saprolegniomycetes</taxon>
        <taxon>Saprolegniales</taxon>
        <taxon>Verrucalvaceae</taxon>
        <taxon>Aphanomyces</taxon>
    </lineage>
</organism>
<dbReference type="EMBL" id="CAADRA010005392">
    <property type="protein sequence ID" value="VFT89350.1"/>
    <property type="molecule type" value="Genomic_DNA"/>
</dbReference>
<reference evidence="12 13" key="1">
    <citation type="submission" date="2019-03" db="EMBL/GenBank/DDBJ databases">
        <authorList>
            <person name="Gaulin E."/>
            <person name="Dumas B."/>
        </authorList>
    </citation>
    <scope>NUCLEOTIDE SEQUENCE [LARGE SCALE GENOMIC DNA]</scope>
    <source>
        <strain evidence="12">CBS 568.67</strain>
    </source>
</reference>
<evidence type="ECO:0000256" key="6">
    <source>
        <dbReference type="ARBA" id="ARBA00022771"/>
    </source>
</evidence>
<keyword evidence="5" id="KW-0677">Repeat</keyword>
<dbReference type="AlphaFoldDB" id="A0A485KW42"/>
<protein>
    <recommendedName>
        <fullName evidence="2">RBR-type E3 ubiquitin transferase</fullName>
        <ecNumber evidence="2">2.3.2.31</ecNumber>
    </recommendedName>
</protein>
<evidence type="ECO:0000256" key="8">
    <source>
        <dbReference type="ARBA" id="ARBA00022833"/>
    </source>
</evidence>
<dbReference type="PROSITE" id="PS51873">
    <property type="entry name" value="TRIAD"/>
    <property type="match status" value="1"/>
</dbReference>
<keyword evidence="6" id="KW-0863">Zinc-finger</keyword>
<dbReference type="CDD" id="cd20336">
    <property type="entry name" value="Rcat_RBR"/>
    <property type="match status" value="1"/>
</dbReference>
<dbReference type="EC" id="2.3.2.31" evidence="2"/>
<keyword evidence="9" id="KW-0812">Transmembrane</keyword>
<dbReference type="SUPFAM" id="SSF57850">
    <property type="entry name" value="RING/U-box"/>
    <property type="match status" value="1"/>
</dbReference>
<dbReference type="Gene3D" id="1.20.120.1750">
    <property type="match status" value="1"/>
</dbReference>
<reference evidence="11" key="2">
    <citation type="submission" date="2019-06" db="EMBL/GenBank/DDBJ databases">
        <title>Genomics analysis of Aphanomyces spp. identifies a new class of oomycete effector associated with host adaptation.</title>
        <authorList>
            <person name="Gaulin E."/>
        </authorList>
    </citation>
    <scope>NUCLEOTIDE SEQUENCE</scope>
    <source>
        <strain evidence="11">CBS 578.67</strain>
    </source>
</reference>
<evidence type="ECO:0000256" key="7">
    <source>
        <dbReference type="ARBA" id="ARBA00022786"/>
    </source>
</evidence>
<dbReference type="PANTHER" id="PTHR11685">
    <property type="entry name" value="RBR FAMILY RING FINGER AND IBR DOMAIN-CONTAINING"/>
    <property type="match status" value="1"/>
</dbReference>
<feature type="domain" description="RING-type" evidence="10">
    <location>
        <begin position="115"/>
        <end position="307"/>
    </location>
</feature>
<dbReference type="GO" id="GO:0061630">
    <property type="term" value="F:ubiquitin protein ligase activity"/>
    <property type="evidence" value="ECO:0007669"/>
    <property type="project" value="UniProtKB-EC"/>
</dbReference>
<gene>
    <name evidence="12" type="primary">Aste57867_12499</name>
    <name evidence="11" type="ORF">As57867_012453</name>
    <name evidence="12" type="ORF">ASTE57867_12499</name>
</gene>
<dbReference type="EMBL" id="VJMH01005371">
    <property type="protein sequence ID" value="KAF0696778.1"/>
    <property type="molecule type" value="Genomic_DNA"/>
</dbReference>
<dbReference type="InterPro" id="IPR013083">
    <property type="entry name" value="Znf_RING/FYVE/PHD"/>
</dbReference>